<dbReference type="SUPFAM" id="SSF56529">
    <property type="entry name" value="FAH"/>
    <property type="match status" value="1"/>
</dbReference>
<dbReference type="SMR" id="A0A0H3C8F6"/>
<dbReference type="Gene3D" id="3.90.850.10">
    <property type="entry name" value="Fumarylacetoacetase-like, C-terminal domain"/>
    <property type="match status" value="1"/>
</dbReference>
<dbReference type="PANTHER" id="PTHR30143">
    <property type="entry name" value="ACID HYDRATASE"/>
    <property type="match status" value="1"/>
</dbReference>
<dbReference type="OrthoDB" id="9792137at2"/>
<proteinExistence type="predicted"/>
<evidence type="ECO:0000259" key="2">
    <source>
        <dbReference type="Pfam" id="PF01557"/>
    </source>
</evidence>
<dbReference type="PhylomeDB" id="A0A0H3C8F6"/>
<evidence type="ECO:0000313" key="4">
    <source>
        <dbReference type="Proteomes" id="UP000001364"/>
    </source>
</evidence>
<dbReference type="InterPro" id="IPR050772">
    <property type="entry name" value="Hydratase-Decarb/MhpD_sf"/>
</dbReference>
<dbReference type="Proteomes" id="UP000001364">
    <property type="component" value="Chromosome"/>
</dbReference>
<reference evidence="3 4" key="1">
    <citation type="journal article" date="2010" name="J. Bacteriol.">
        <title>The genetic basis of laboratory adaptation in Caulobacter crescentus.</title>
        <authorList>
            <person name="Marks M.E."/>
            <person name="Castro-Rojas C.M."/>
            <person name="Teiling C."/>
            <person name="Du L."/>
            <person name="Kapatral V."/>
            <person name="Walunas T.L."/>
            <person name="Crosson S."/>
        </authorList>
    </citation>
    <scope>NUCLEOTIDE SEQUENCE [LARGE SCALE GENOMIC DNA]</scope>
    <source>
        <strain evidence="4">NA1000 / CB15N</strain>
    </source>
</reference>
<dbReference type="KEGG" id="ccs:CCNA_01577"/>
<keyword evidence="4" id="KW-1185">Reference proteome</keyword>
<dbReference type="AlphaFoldDB" id="A0A0H3C8F6"/>
<organism evidence="3 4">
    <name type="scientific">Caulobacter vibrioides (strain NA1000 / CB15N)</name>
    <name type="common">Caulobacter crescentus</name>
    <dbReference type="NCBI Taxonomy" id="565050"/>
    <lineage>
        <taxon>Bacteria</taxon>
        <taxon>Pseudomonadati</taxon>
        <taxon>Pseudomonadota</taxon>
        <taxon>Alphaproteobacteria</taxon>
        <taxon>Caulobacterales</taxon>
        <taxon>Caulobacteraceae</taxon>
        <taxon>Caulobacter</taxon>
    </lineage>
</organism>
<evidence type="ECO:0000313" key="3">
    <source>
        <dbReference type="EMBL" id="ACL95042.1"/>
    </source>
</evidence>
<keyword evidence="1" id="KW-0456">Lyase</keyword>
<dbReference type="PATRIC" id="fig|565050.3.peg.1555"/>
<dbReference type="HOGENOM" id="CLU_060136_5_0_5"/>
<sequence length="272" mass="28178">MTVSKADSEIFTPTAIAPQFVQARQQGVSVPGYPGGVIPSSMADGYAVQDIAIDLWPDELVGWKVGLVPPQHRERLGAERLAGCIFKSKVQQASADAPNTFRAIEGGFCAVEAEFIIRLGKDAPANKTDWTVEEAADYVGELLVGVEIAGSPLKTINALGPTVVASDFGNNDGQIIGQAISNWRDLAWEDMPVETFINGKSVGTATAAAIPGSPIAALAFLLGAVAARGKPLKKGQIVTTGATTGIHDVVAGDVAHISFGPFGTVDCVAVPA</sequence>
<protein>
    <submittedName>
        <fullName evidence="3">2-keto-4-pentenoate hydratase family protein</fullName>
    </submittedName>
</protein>
<dbReference type="GeneID" id="7331555"/>
<feature type="domain" description="Fumarylacetoacetase-like C-terminal" evidence="2">
    <location>
        <begin position="110"/>
        <end position="265"/>
    </location>
</feature>
<dbReference type="InterPro" id="IPR036663">
    <property type="entry name" value="Fumarylacetoacetase_C_sf"/>
</dbReference>
<accession>A0A0H3C8F6</accession>
<dbReference type="RefSeq" id="WP_010919383.1">
    <property type="nucleotide sequence ID" value="NC_011916.1"/>
</dbReference>
<dbReference type="EMBL" id="CP001340">
    <property type="protein sequence ID" value="ACL95042.1"/>
    <property type="molecule type" value="Genomic_DNA"/>
</dbReference>
<dbReference type="GO" id="GO:0008684">
    <property type="term" value="F:2-oxopent-4-enoate hydratase activity"/>
    <property type="evidence" value="ECO:0007669"/>
    <property type="project" value="TreeGrafter"/>
</dbReference>
<name>A0A0H3C8F6_CAUVN</name>
<dbReference type="PANTHER" id="PTHR30143:SF0">
    <property type="entry name" value="2-KETO-4-PENTENOATE HYDRATASE"/>
    <property type="match status" value="1"/>
</dbReference>
<dbReference type="RefSeq" id="YP_002516950.1">
    <property type="nucleotide sequence ID" value="NC_011916.1"/>
</dbReference>
<evidence type="ECO:0000256" key="1">
    <source>
        <dbReference type="ARBA" id="ARBA00023239"/>
    </source>
</evidence>
<dbReference type="InterPro" id="IPR011234">
    <property type="entry name" value="Fumarylacetoacetase-like_C"/>
</dbReference>
<gene>
    <name evidence="3" type="ordered locus">CCNA_01577</name>
</gene>
<dbReference type="GO" id="GO:0005737">
    <property type="term" value="C:cytoplasm"/>
    <property type="evidence" value="ECO:0007669"/>
    <property type="project" value="TreeGrafter"/>
</dbReference>
<dbReference type="Pfam" id="PF01557">
    <property type="entry name" value="FAA_hydrolase"/>
    <property type="match status" value="1"/>
</dbReference>